<proteinExistence type="inferred from homology"/>
<dbReference type="GO" id="GO:0005986">
    <property type="term" value="P:sucrose biosynthetic process"/>
    <property type="evidence" value="ECO:0007669"/>
    <property type="project" value="TreeGrafter"/>
</dbReference>
<feature type="binding site" evidence="7">
    <location>
        <position position="86"/>
    </location>
    <ligand>
        <name>Mg(2+)</name>
        <dbReference type="ChEBI" id="CHEBI:18420"/>
        <label>1</label>
    </ligand>
</feature>
<dbReference type="Pfam" id="PF18913">
    <property type="entry name" value="FBPase_C"/>
    <property type="match status" value="1"/>
</dbReference>
<sequence>MVSVTDVRPILNALAGATPTVREQLRTSRGKTAGENPSGDAQSAADLEIDRTLRDRLAALDGVGTFASEERDAVEDVGEGYSVAVDPLDGSSNLRSNNTVGTVVGVYDASLPASGRELVASAFVLYGPLVTMTAAVDGIVTRYVIDDGEIVESAPVSFPAQGSICGFAGSTAEWSTSVRDVWSDLQRDSKLRYTGAMVADVNHLLVDGGLIGYPERATSPDGDLRLQYEANPIAHLVETAGGRSSTGRGSILEREPEDLHQHTPAYFGNAEQVDALESALE</sequence>
<comment type="subcellular location">
    <subcellularLocation>
        <location evidence="7">Cytoplasm</location>
    </subcellularLocation>
</comment>
<feature type="domain" description="Fructose-1-6-bisphosphatase class I N-terminal" evidence="9">
    <location>
        <begin position="6"/>
        <end position="147"/>
    </location>
</feature>
<keyword evidence="3 7" id="KW-0378">Hydrolase</keyword>
<comment type="subunit">
    <text evidence="7">Homotetramer.</text>
</comment>
<dbReference type="AlphaFoldDB" id="L9X4H6"/>
<dbReference type="SUPFAM" id="SSF56655">
    <property type="entry name" value="Carbohydrate phosphatase"/>
    <property type="match status" value="1"/>
</dbReference>
<dbReference type="PRINTS" id="PR01958">
    <property type="entry name" value="S17BPHPHTASE"/>
</dbReference>
<comment type="cofactor">
    <cofactor evidence="7">
        <name>Mg(2+)</name>
        <dbReference type="ChEBI" id="CHEBI:18420"/>
    </cofactor>
    <text evidence="7">Binds 2 magnesium ions per subunit.</text>
</comment>
<evidence type="ECO:0000259" key="10">
    <source>
        <dbReference type="Pfam" id="PF18913"/>
    </source>
</evidence>
<evidence type="ECO:0000256" key="6">
    <source>
        <dbReference type="ARBA" id="ARBA00024331"/>
    </source>
</evidence>
<feature type="binding site" evidence="7">
    <location>
        <position position="86"/>
    </location>
    <ligand>
        <name>Mg(2+)</name>
        <dbReference type="ChEBI" id="CHEBI:18420"/>
        <label>2</label>
    </ligand>
</feature>
<dbReference type="STRING" id="1227498.C492_14756"/>
<feature type="binding site" evidence="7">
    <location>
        <position position="69"/>
    </location>
    <ligand>
        <name>Mg(2+)</name>
        <dbReference type="ChEBI" id="CHEBI:18420"/>
        <label>1</label>
    </ligand>
</feature>
<keyword evidence="7" id="KW-0963">Cytoplasm</keyword>
<dbReference type="InterPro" id="IPR033391">
    <property type="entry name" value="FBPase_N"/>
</dbReference>
<dbReference type="GO" id="GO:0006002">
    <property type="term" value="P:fructose 6-phosphate metabolic process"/>
    <property type="evidence" value="ECO:0007669"/>
    <property type="project" value="TreeGrafter"/>
</dbReference>
<evidence type="ECO:0000256" key="1">
    <source>
        <dbReference type="ARBA" id="ARBA00010941"/>
    </source>
</evidence>
<dbReference type="GO" id="GO:0030388">
    <property type="term" value="P:fructose 1,6-bisphosphate metabolic process"/>
    <property type="evidence" value="ECO:0007669"/>
    <property type="project" value="TreeGrafter"/>
</dbReference>
<dbReference type="Pfam" id="PF00316">
    <property type="entry name" value="FBPase"/>
    <property type="match status" value="1"/>
</dbReference>
<dbReference type="InterPro" id="IPR000146">
    <property type="entry name" value="FBPase_class-1"/>
</dbReference>
<dbReference type="GO" id="GO:0006000">
    <property type="term" value="P:fructose metabolic process"/>
    <property type="evidence" value="ECO:0007669"/>
    <property type="project" value="TreeGrafter"/>
</dbReference>
<dbReference type="GO" id="GO:0042132">
    <property type="term" value="F:fructose 1,6-bisphosphate 1-phosphatase activity"/>
    <property type="evidence" value="ECO:0007669"/>
    <property type="project" value="UniProtKB-UniRule"/>
</dbReference>
<evidence type="ECO:0000256" key="8">
    <source>
        <dbReference type="SAM" id="MobiDB-lite"/>
    </source>
</evidence>
<evidence type="ECO:0000256" key="4">
    <source>
        <dbReference type="ARBA" id="ARBA00022842"/>
    </source>
</evidence>
<evidence type="ECO:0000259" key="9">
    <source>
        <dbReference type="Pfam" id="PF00316"/>
    </source>
</evidence>
<keyword evidence="5 7" id="KW-0119">Carbohydrate metabolism</keyword>
<gene>
    <name evidence="7" type="primary">fbp</name>
    <name evidence="11" type="ORF">C492_14756</name>
</gene>
<comment type="similarity">
    <text evidence="1 7">Belongs to the FBPase class 1 family.</text>
</comment>
<feature type="binding site" evidence="7">
    <location>
        <position position="88"/>
    </location>
    <ligand>
        <name>Mg(2+)</name>
        <dbReference type="ChEBI" id="CHEBI:18420"/>
        <label>1</label>
    </ligand>
</feature>
<dbReference type="HAMAP" id="MF_01855">
    <property type="entry name" value="FBPase_class1"/>
    <property type="match status" value="1"/>
</dbReference>
<feature type="binding site" evidence="7">
    <location>
        <position position="193"/>
    </location>
    <ligand>
        <name>substrate</name>
    </ligand>
</feature>
<evidence type="ECO:0000313" key="12">
    <source>
        <dbReference type="Proteomes" id="UP000011531"/>
    </source>
</evidence>
<dbReference type="EMBL" id="AOIA01000126">
    <property type="protein sequence ID" value="ELY56371.1"/>
    <property type="molecule type" value="Genomic_DNA"/>
</dbReference>
<comment type="caution">
    <text evidence="7">Lacks conserved residue(s) required for the propagation of feature annotation.</text>
</comment>
<dbReference type="EC" id="3.1.3.11" evidence="7"/>
<dbReference type="Gene3D" id="3.40.190.80">
    <property type="match status" value="1"/>
</dbReference>
<keyword evidence="4 7" id="KW-0460">Magnesium</keyword>
<dbReference type="Gene3D" id="3.30.540.10">
    <property type="entry name" value="Fructose-1,6-Bisphosphatase, subunit A, domain 1"/>
    <property type="match status" value="1"/>
</dbReference>
<comment type="caution">
    <text evidence="11">The sequence shown here is derived from an EMBL/GenBank/DDBJ whole genome shotgun (WGS) entry which is preliminary data.</text>
</comment>
<dbReference type="GO" id="GO:0006094">
    <property type="term" value="P:gluconeogenesis"/>
    <property type="evidence" value="ECO:0007669"/>
    <property type="project" value="UniProtKB-UniRule"/>
</dbReference>
<dbReference type="PANTHER" id="PTHR11556">
    <property type="entry name" value="FRUCTOSE-1,6-BISPHOSPHATASE-RELATED"/>
    <property type="match status" value="1"/>
</dbReference>
<feature type="binding site" evidence="7">
    <location>
        <position position="229"/>
    </location>
    <ligand>
        <name>Mg(2+)</name>
        <dbReference type="ChEBI" id="CHEBI:18420"/>
        <label>2</label>
    </ligand>
</feature>
<dbReference type="OrthoDB" id="146513at2157"/>
<accession>L9X4H6</accession>
<evidence type="ECO:0000313" key="11">
    <source>
        <dbReference type="EMBL" id="ELY56371.1"/>
    </source>
</evidence>
<comment type="catalytic activity">
    <reaction evidence="7">
        <text>beta-D-fructose 1,6-bisphosphate + H2O = beta-D-fructose 6-phosphate + phosphate</text>
        <dbReference type="Rhea" id="RHEA:11064"/>
        <dbReference type="ChEBI" id="CHEBI:15377"/>
        <dbReference type="ChEBI" id="CHEBI:32966"/>
        <dbReference type="ChEBI" id="CHEBI:43474"/>
        <dbReference type="ChEBI" id="CHEBI:57634"/>
        <dbReference type="EC" id="3.1.3.11"/>
    </reaction>
</comment>
<dbReference type="InterPro" id="IPR044015">
    <property type="entry name" value="FBPase_C_dom"/>
</dbReference>
<evidence type="ECO:0000256" key="5">
    <source>
        <dbReference type="ARBA" id="ARBA00023277"/>
    </source>
</evidence>
<dbReference type="RefSeq" id="WP_008424736.1">
    <property type="nucleotide sequence ID" value="NZ_AOIA01000126.1"/>
</dbReference>
<dbReference type="PANTHER" id="PTHR11556:SF35">
    <property type="entry name" value="SEDOHEPTULOSE-1,7-BISPHOSPHATASE, CHLOROPLASTIC"/>
    <property type="match status" value="1"/>
</dbReference>
<feature type="binding site" evidence="7">
    <location>
        <begin position="89"/>
        <end position="92"/>
    </location>
    <ligand>
        <name>substrate</name>
    </ligand>
</feature>
<dbReference type="InterPro" id="IPR023079">
    <property type="entry name" value="SBPase"/>
</dbReference>
<keyword evidence="2 7" id="KW-0479">Metal-binding</keyword>
<dbReference type="PIRSF" id="PIRSF000904">
    <property type="entry name" value="FBPtase_SBPase"/>
    <property type="match status" value="1"/>
</dbReference>
<name>L9X4H6_9EURY</name>
<evidence type="ECO:0000256" key="3">
    <source>
        <dbReference type="ARBA" id="ARBA00022801"/>
    </source>
</evidence>
<reference evidence="11 12" key="1">
    <citation type="journal article" date="2014" name="PLoS Genet.">
        <title>Phylogenetically driven sequencing of extremely halophilic archaea reveals strategies for static and dynamic osmo-response.</title>
        <authorList>
            <person name="Becker E.A."/>
            <person name="Seitzer P.M."/>
            <person name="Tritt A."/>
            <person name="Larsen D."/>
            <person name="Krusor M."/>
            <person name="Yao A.I."/>
            <person name="Wu D."/>
            <person name="Madern D."/>
            <person name="Eisen J.A."/>
            <person name="Darling A.E."/>
            <person name="Facciotti M.T."/>
        </authorList>
    </citation>
    <scope>NUCLEOTIDE SEQUENCE [LARGE SCALE GENOMIC DNA]</scope>
    <source>
        <strain evidence="11 12">DSM 18795</strain>
    </source>
</reference>
<feature type="binding site" evidence="7">
    <location>
        <position position="89"/>
    </location>
    <ligand>
        <name>Mg(2+)</name>
        <dbReference type="ChEBI" id="CHEBI:18420"/>
        <label>2</label>
    </ligand>
</feature>
<evidence type="ECO:0000256" key="7">
    <source>
        <dbReference type="HAMAP-Rule" id="MF_01855"/>
    </source>
</evidence>
<dbReference type="PATRIC" id="fig|1227498.3.peg.2891"/>
<feature type="domain" description="Fructose-1-6-bisphosphatase class 1 C-terminal" evidence="10">
    <location>
        <begin position="160"/>
        <end position="280"/>
    </location>
</feature>
<comment type="pathway">
    <text evidence="6">Carbohydrate biosynthesis.</text>
</comment>
<dbReference type="Proteomes" id="UP000011531">
    <property type="component" value="Unassembled WGS sequence"/>
</dbReference>
<evidence type="ECO:0000256" key="2">
    <source>
        <dbReference type="ARBA" id="ARBA00022723"/>
    </source>
</evidence>
<feature type="region of interest" description="Disordered" evidence="8">
    <location>
        <begin position="21"/>
        <end position="45"/>
    </location>
</feature>
<dbReference type="GO" id="GO:0000287">
    <property type="term" value="F:magnesium ion binding"/>
    <property type="evidence" value="ECO:0007669"/>
    <property type="project" value="UniProtKB-UniRule"/>
</dbReference>
<keyword evidence="12" id="KW-1185">Reference proteome</keyword>
<organism evidence="11 12">
    <name type="scientific">Natronococcus jeotgali DSM 18795</name>
    <dbReference type="NCBI Taxonomy" id="1227498"/>
    <lineage>
        <taxon>Archaea</taxon>
        <taxon>Methanobacteriati</taxon>
        <taxon>Methanobacteriota</taxon>
        <taxon>Stenosarchaea group</taxon>
        <taxon>Halobacteria</taxon>
        <taxon>Halobacteriales</taxon>
        <taxon>Natrialbaceae</taxon>
        <taxon>Natronococcus</taxon>
    </lineage>
</organism>
<protein>
    <recommendedName>
        <fullName evidence="7">Fructose-1,6-bisphosphatase class 1</fullName>
        <shortName evidence="7">FBPase class 1</shortName>
        <ecNumber evidence="7">3.1.3.11</ecNumber>
    </recommendedName>
    <alternativeName>
        <fullName evidence="7">D-fructose-1,6-bisphosphate 1-phosphohydrolase class 1</fullName>
    </alternativeName>
</protein>
<dbReference type="GO" id="GO:0005737">
    <property type="term" value="C:cytoplasm"/>
    <property type="evidence" value="ECO:0007669"/>
    <property type="project" value="UniProtKB-SubCell"/>
</dbReference>